<evidence type="ECO:0000313" key="1">
    <source>
        <dbReference type="EMBL" id="CRL92364.1"/>
    </source>
</evidence>
<evidence type="ECO:0000313" key="2">
    <source>
        <dbReference type="Proteomes" id="UP000182715"/>
    </source>
</evidence>
<accession>A0A0H5DLN3</accession>
<name>A0A0H5DLN3_NEIMI</name>
<protein>
    <submittedName>
        <fullName evidence="1">Uncharacterized protein</fullName>
    </submittedName>
</protein>
<sequence>MAIYDLNEIVTRAALGIYKGKWRNMDFEQVLQNIVQQP</sequence>
<dbReference type="AlphaFoldDB" id="A0A0H5DLN3"/>
<reference evidence="1 2" key="1">
    <citation type="submission" date="2014-11" db="EMBL/GenBank/DDBJ databases">
        <authorList>
            <person name="Diene M.Seydina."/>
        </authorList>
    </citation>
    <scope>NUCLEOTIDE SEQUENCE [LARGE SCALE GENOMIC DNA]</scope>
    <source>
        <strain evidence="1 2">Neisseria meningitidis CHUV</strain>
    </source>
</reference>
<dbReference type="Proteomes" id="UP000182715">
    <property type="component" value="Unassembled WGS sequence"/>
</dbReference>
<organism evidence="1 2">
    <name type="scientific">Neisseria meningitidis serogroup B</name>
    <dbReference type="NCBI Taxonomy" id="491"/>
    <lineage>
        <taxon>Bacteria</taxon>
        <taxon>Pseudomonadati</taxon>
        <taxon>Pseudomonadota</taxon>
        <taxon>Betaproteobacteria</taxon>
        <taxon>Neisseriales</taxon>
        <taxon>Neisseriaceae</taxon>
        <taxon>Neisseria</taxon>
    </lineage>
</organism>
<proteinExistence type="predicted"/>
<dbReference type="EMBL" id="CVTF01000055">
    <property type="protein sequence ID" value="CRL92364.1"/>
    <property type="molecule type" value="Genomic_DNA"/>
</dbReference>